<proteinExistence type="predicted"/>
<dbReference type="InterPro" id="IPR029058">
    <property type="entry name" value="AB_hydrolase_fold"/>
</dbReference>
<dbReference type="PATRIC" id="fig|1543721.4.peg.1458"/>
<gene>
    <name evidence="1" type="ORF">AAY24_07020</name>
</gene>
<sequence>MLLTACAGVPTVTERRATADALAAGRDWQAMVLSVGRFDLVAYLPARIHEADTLTIYIEGDGLAWLSSSTASSNPTPVNPVGLKLALAHPHGNAVYLARPCQYLDTTADACPRRYWTGARFAPEVIDASNRALEHFKARFGASRLILVGYSGGGAVAVLLAGLRDDVDHLVTVAGNLDPQAWAAHHHITPLYGSLNPAERAQRLTGVRQTHFVGGRDRVIPPVLTEHYPAAIRGIEGRNLHLVPEFDHRCCWAEEWPRLYRSALP</sequence>
<evidence type="ECO:0000313" key="1">
    <source>
        <dbReference type="EMBL" id="AKH22104.1"/>
    </source>
</evidence>
<accession>A0A0F7K3M0</accession>
<dbReference type="Proteomes" id="UP000034410">
    <property type="component" value="Chromosome"/>
</dbReference>
<dbReference type="SUPFAM" id="SSF53474">
    <property type="entry name" value="alpha/beta-Hydrolases"/>
    <property type="match status" value="1"/>
</dbReference>
<protein>
    <recommendedName>
        <fullName evidence="3">Alpha/beta hydrolase</fullName>
    </recommendedName>
</protein>
<dbReference type="AlphaFoldDB" id="A0A0F7K3M0"/>
<organism evidence="1 2">
    <name type="scientific">Sedimenticola thiotaurini</name>
    <dbReference type="NCBI Taxonomy" id="1543721"/>
    <lineage>
        <taxon>Bacteria</taxon>
        <taxon>Pseudomonadati</taxon>
        <taxon>Pseudomonadota</taxon>
        <taxon>Gammaproteobacteria</taxon>
        <taxon>Chromatiales</taxon>
        <taxon>Sedimenticolaceae</taxon>
        <taxon>Sedimenticola</taxon>
    </lineage>
</organism>
<dbReference type="EMBL" id="CP011412">
    <property type="protein sequence ID" value="AKH22104.1"/>
    <property type="molecule type" value="Genomic_DNA"/>
</dbReference>
<dbReference type="KEGG" id="seds:AAY24_07020"/>
<reference evidence="1 2" key="1">
    <citation type="journal article" date="2015" name="Genome Announc.">
        <title>Complete Genome Sequence of Sedimenticola thiotaurini Strain SIP-G1, a Polyphosphate- and Polyhydroxyalkanoate-Accumulating Sulfur-Oxidizing Gammaproteobacterium Isolated from Salt Marsh Sediments.</title>
        <authorList>
            <person name="Flood B.E."/>
            <person name="Jones D.S."/>
            <person name="Bailey J.V."/>
        </authorList>
    </citation>
    <scope>NUCLEOTIDE SEQUENCE [LARGE SCALE GENOMIC DNA]</scope>
    <source>
        <strain evidence="1 2">SIP-G1</strain>
    </source>
</reference>
<evidence type="ECO:0008006" key="3">
    <source>
        <dbReference type="Google" id="ProtNLM"/>
    </source>
</evidence>
<evidence type="ECO:0000313" key="2">
    <source>
        <dbReference type="Proteomes" id="UP000034410"/>
    </source>
</evidence>
<dbReference type="Gene3D" id="3.40.50.1820">
    <property type="entry name" value="alpha/beta hydrolase"/>
    <property type="match status" value="1"/>
</dbReference>
<name>A0A0F7K3M0_9GAMM</name>
<keyword evidence="2" id="KW-1185">Reference proteome</keyword>